<dbReference type="InterPro" id="IPR036291">
    <property type="entry name" value="NAD(P)-bd_dom_sf"/>
</dbReference>
<dbReference type="PANTHER" id="PTHR43781:SF1">
    <property type="entry name" value="SACCHAROPINE DEHYDROGENASE"/>
    <property type="match status" value="1"/>
</dbReference>
<dbReference type="SUPFAM" id="SSF51735">
    <property type="entry name" value="NAD(P)-binding Rossmann-fold domains"/>
    <property type="match status" value="1"/>
</dbReference>
<comment type="caution">
    <text evidence="2">The sequence shown here is derived from an EMBL/GenBank/DDBJ whole genome shotgun (WGS) entry which is preliminary data.</text>
</comment>
<dbReference type="AlphaFoldDB" id="A0A939GEI7"/>
<feature type="domain" description="Saccharopine dehydrogenase NADP binding" evidence="1">
    <location>
        <begin position="8"/>
        <end position="126"/>
    </location>
</feature>
<keyword evidence="3" id="KW-1185">Reference proteome</keyword>
<reference evidence="2" key="1">
    <citation type="submission" date="2021-03" db="EMBL/GenBank/DDBJ databases">
        <title>Fibrella sp. HMF5335 genome sequencing and assembly.</title>
        <authorList>
            <person name="Kang H."/>
            <person name="Kim H."/>
            <person name="Bae S."/>
            <person name="Joh K."/>
        </authorList>
    </citation>
    <scope>NUCLEOTIDE SEQUENCE</scope>
    <source>
        <strain evidence="2">HMF5335</strain>
    </source>
</reference>
<accession>A0A939GEI7</accession>
<organism evidence="2 3">
    <name type="scientific">Fibrella rubiginis</name>
    <dbReference type="NCBI Taxonomy" id="2817060"/>
    <lineage>
        <taxon>Bacteria</taxon>
        <taxon>Pseudomonadati</taxon>
        <taxon>Bacteroidota</taxon>
        <taxon>Cytophagia</taxon>
        <taxon>Cytophagales</taxon>
        <taxon>Spirosomataceae</taxon>
        <taxon>Fibrella</taxon>
    </lineage>
</organism>
<dbReference type="Pfam" id="PF03435">
    <property type="entry name" value="Sacchrp_dh_NADP"/>
    <property type="match status" value="1"/>
</dbReference>
<dbReference type="Gene3D" id="3.40.50.720">
    <property type="entry name" value="NAD(P)-binding Rossmann-like Domain"/>
    <property type="match status" value="1"/>
</dbReference>
<evidence type="ECO:0000313" key="2">
    <source>
        <dbReference type="EMBL" id="MBO0937662.1"/>
    </source>
</evidence>
<dbReference type="EMBL" id="JAFMYV010000006">
    <property type="protein sequence ID" value="MBO0937662.1"/>
    <property type="molecule type" value="Genomic_DNA"/>
</dbReference>
<evidence type="ECO:0000313" key="3">
    <source>
        <dbReference type="Proteomes" id="UP000664034"/>
    </source>
</evidence>
<dbReference type="PANTHER" id="PTHR43781">
    <property type="entry name" value="SACCHAROPINE DEHYDROGENASE"/>
    <property type="match status" value="1"/>
</dbReference>
<dbReference type="RefSeq" id="WP_207365202.1">
    <property type="nucleotide sequence ID" value="NZ_JAFMYV010000006.1"/>
</dbReference>
<sequence>MNPPNTFLLYGATGYTARLILEKVGQFGLKPILCGRDEAKLRPLAGQFGFDYRVADLTNAAALDAALQGVPVVLHCAGPFSKTALPMQQACLRNRVHYLDITGEVAVFEQGAALDVAAKQQGVMLMSGVGFDVVPTDCIARYLKDKLPDATHLELAFANDGGAVSHGTAQTAADGLGQGGLVRENGKLKRVDYAHKVLTVKFLNGQTATCMSIPWGDVSTAYHTTGIPNIETFMAAEPMAIRLARAGNYLGWLLRQKWVQRFVQQQITKRITGPDEAKRSGANTQVWGRARNAAGTVTEARLSGPDGYDMTVLASLLITKKVLHGQFKPGFQTPAGLFGADLVLEIGGVKREAN</sequence>
<protein>
    <submittedName>
        <fullName evidence="2">Saccharopine dehydrogenase NADP-binding domain-containing protein</fullName>
    </submittedName>
</protein>
<evidence type="ECO:0000259" key="1">
    <source>
        <dbReference type="Pfam" id="PF03435"/>
    </source>
</evidence>
<proteinExistence type="predicted"/>
<dbReference type="Proteomes" id="UP000664034">
    <property type="component" value="Unassembled WGS sequence"/>
</dbReference>
<dbReference type="InterPro" id="IPR005097">
    <property type="entry name" value="Sacchrp_dh_NADP-bd"/>
</dbReference>
<gene>
    <name evidence="2" type="ORF">J2I47_13980</name>
</gene>
<name>A0A939GEI7_9BACT</name>